<feature type="transmembrane region" description="Helical" evidence="1">
    <location>
        <begin position="62"/>
        <end position="81"/>
    </location>
</feature>
<organism evidence="2 3">
    <name type="scientific">Mycena belliarum</name>
    <dbReference type="NCBI Taxonomy" id="1033014"/>
    <lineage>
        <taxon>Eukaryota</taxon>
        <taxon>Fungi</taxon>
        <taxon>Dikarya</taxon>
        <taxon>Basidiomycota</taxon>
        <taxon>Agaricomycotina</taxon>
        <taxon>Agaricomycetes</taxon>
        <taxon>Agaricomycetidae</taxon>
        <taxon>Agaricales</taxon>
        <taxon>Marasmiineae</taxon>
        <taxon>Mycenaceae</taxon>
        <taxon>Mycena</taxon>
    </lineage>
</organism>
<comment type="caution">
    <text evidence="2">The sequence shown here is derived from an EMBL/GenBank/DDBJ whole genome shotgun (WGS) entry which is preliminary data.</text>
</comment>
<feature type="transmembrane region" description="Helical" evidence="1">
    <location>
        <begin position="101"/>
        <end position="123"/>
    </location>
</feature>
<keyword evidence="1" id="KW-0812">Transmembrane</keyword>
<keyword evidence="1" id="KW-0472">Membrane</keyword>
<feature type="transmembrane region" description="Helical" evidence="1">
    <location>
        <begin position="262"/>
        <end position="280"/>
    </location>
</feature>
<dbReference type="AlphaFoldDB" id="A0AAD6U4W5"/>
<evidence type="ECO:0000313" key="3">
    <source>
        <dbReference type="Proteomes" id="UP001222325"/>
    </source>
</evidence>
<feature type="transmembrane region" description="Helical" evidence="1">
    <location>
        <begin position="30"/>
        <end position="50"/>
    </location>
</feature>
<protein>
    <submittedName>
        <fullName evidence="2">Uncharacterized protein</fullName>
    </submittedName>
</protein>
<sequence>MSSNSSDPEVIPSPPPGTIWVAEIGPALNFLMIGATMGSALVCMLMALFFFSTATMRRKPVFILNVLGLCLGVAAAITNVYEEFRTLLYPNIPLNHHVIIAMGAFDGLTPTLIDAILLLRLYTVYPYACTPRLKFFFILGIPIATKIGRIINAAMFLNSYAHTIHANTGVGGAAVLITSRLPSIKIEWGLQVFDDIFSSTVFLARIYKHSVFRESRTVSQAVKSLFWISASNFVFPVILGVAQLAIYVASPDDYLTALYVEAVNFHFTIMGVVFATLWVAEGRWVDSQSSYPDQSSQHSTIRFVTRPTTRGISAYQPNDQITFPPPKNIDNSISSYTDVFPPARLSHASRTDVTEIKPEYELEERSMHGLSSYSCS</sequence>
<evidence type="ECO:0000313" key="2">
    <source>
        <dbReference type="EMBL" id="KAJ7090822.1"/>
    </source>
</evidence>
<reference evidence="2" key="1">
    <citation type="submission" date="2023-03" db="EMBL/GenBank/DDBJ databases">
        <title>Massive genome expansion in bonnet fungi (Mycena s.s.) driven by repeated elements and novel gene families across ecological guilds.</title>
        <authorList>
            <consortium name="Lawrence Berkeley National Laboratory"/>
            <person name="Harder C.B."/>
            <person name="Miyauchi S."/>
            <person name="Viragh M."/>
            <person name="Kuo A."/>
            <person name="Thoen E."/>
            <person name="Andreopoulos B."/>
            <person name="Lu D."/>
            <person name="Skrede I."/>
            <person name="Drula E."/>
            <person name="Henrissat B."/>
            <person name="Morin E."/>
            <person name="Kohler A."/>
            <person name="Barry K."/>
            <person name="LaButti K."/>
            <person name="Morin E."/>
            <person name="Salamov A."/>
            <person name="Lipzen A."/>
            <person name="Mereny Z."/>
            <person name="Hegedus B."/>
            <person name="Baldrian P."/>
            <person name="Stursova M."/>
            <person name="Weitz H."/>
            <person name="Taylor A."/>
            <person name="Grigoriev I.V."/>
            <person name="Nagy L.G."/>
            <person name="Martin F."/>
            <person name="Kauserud H."/>
        </authorList>
    </citation>
    <scope>NUCLEOTIDE SEQUENCE</scope>
    <source>
        <strain evidence="2">CBHHK173m</strain>
    </source>
</reference>
<dbReference type="Proteomes" id="UP001222325">
    <property type="component" value="Unassembled WGS sequence"/>
</dbReference>
<dbReference type="EMBL" id="JARJCN010000021">
    <property type="protein sequence ID" value="KAJ7090822.1"/>
    <property type="molecule type" value="Genomic_DNA"/>
</dbReference>
<gene>
    <name evidence="2" type="ORF">B0H15DRAFT_778903</name>
</gene>
<proteinExistence type="predicted"/>
<evidence type="ECO:0000256" key="1">
    <source>
        <dbReference type="SAM" id="Phobius"/>
    </source>
</evidence>
<feature type="transmembrane region" description="Helical" evidence="1">
    <location>
        <begin position="135"/>
        <end position="157"/>
    </location>
</feature>
<accession>A0AAD6U4W5</accession>
<feature type="transmembrane region" description="Helical" evidence="1">
    <location>
        <begin position="225"/>
        <end position="250"/>
    </location>
</feature>
<keyword evidence="1" id="KW-1133">Transmembrane helix</keyword>
<name>A0AAD6U4W5_9AGAR</name>
<keyword evidence="3" id="KW-1185">Reference proteome</keyword>